<evidence type="ECO:0000256" key="3">
    <source>
        <dbReference type="ARBA" id="ARBA00023110"/>
    </source>
</evidence>
<dbReference type="SUPFAM" id="SSF54534">
    <property type="entry name" value="FKBP-like"/>
    <property type="match status" value="1"/>
</dbReference>
<dbReference type="GO" id="GO:0005783">
    <property type="term" value="C:endoplasmic reticulum"/>
    <property type="evidence" value="ECO:0007669"/>
    <property type="project" value="TreeGrafter"/>
</dbReference>
<dbReference type="PANTHER" id="PTHR45779:SF6">
    <property type="entry name" value="PEPTIDYL-PROLYL CIS-TRANS ISOMERASE FKBP15-1"/>
    <property type="match status" value="1"/>
</dbReference>
<evidence type="ECO:0000256" key="1">
    <source>
        <dbReference type="ARBA" id="ARBA00000971"/>
    </source>
</evidence>
<dbReference type="GO" id="GO:0003755">
    <property type="term" value="F:peptidyl-prolyl cis-trans isomerase activity"/>
    <property type="evidence" value="ECO:0007669"/>
    <property type="project" value="UniProtKB-KW"/>
</dbReference>
<gene>
    <name evidence="8" type="ORF">WJX74_000337</name>
</gene>
<feature type="domain" description="PPIase FKBP-type" evidence="7">
    <location>
        <begin position="48"/>
        <end position="136"/>
    </location>
</feature>
<evidence type="ECO:0000313" key="9">
    <source>
        <dbReference type="Proteomes" id="UP001438707"/>
    </source>
</evidence>
<keyword evidence="9" id="KW-1185">Reference proteome</keyword>
<dbReference type="InterPro" id="IPR001179">
    <property type="entry name" value="PPIase_FKBP_dom"/>
</dbReference>
<feature type="signal peptide" evidence="6">
    <location>
        <begin position="1"/>
        <end position="21"/>
    </location>
</feature>
<evidence type="ECO:0000259" key="7">
    <source>
        <dbReference type="PROSITE" id="PS50059"/>
    </source>
</evidence>
<comment type="catalytic activity">
    <reaction evidence="1 5">
        <text>[protein]-peptidylproline (omega=180) = [protein]-peptidylproline (omega=0)</text>
        <dbReference type="Rhea" id="RHEA:16237"/>
        <dbReference type="Rhea" id="RHEA-COMP:10747"/>
        <dbReference type="Rhea" id="RHEA-COMP:10748"/>
        <dbReference type="ChEBI" id="CHEBI:83833"/>
        <dbReference type="ChEBI" id="CHEBI:83834"/>
        <dbReference type="EC" id="5.2.1.8"/>
    </reaction>
</comment>
<accession>A0AAW1R1N4</accession>
<dbReference type="EC" id="5.2.1.8" evidence="2 5"/>
<name>A0AAW1R1N4_9CHLO</name>
<dbReference type="Pfam" id="PF00254">
    <property type="entry name" value="FKBP_C"/>
    <property type="match status" value="1"/>
</dbReference>
<evidence type="ECO:0000256" key="2">
    <source>
        <dbReference type="ARBA" id="ARBA00013194"/>
    </source>
</evidence>
<keyword evidence="3 5" id="KW-0697">Rotamase</keyword>
<sequence>MRAQMLSSLLLIVLTLVTVSAKVEQPVTKLQIGIKQKAASCEAKAVTGDRLHIHYRGQLLDGTIFDESYKRGTPFSFTLGKGEVIKGWDQGINGMCVGEVRKLKIPPALGYGSSGAPPTIPADATLIFETKLVSIEGKEASAEL</sequence>
<proteinExistence type="predicted"/>
<reference evidence="8 9" key="1">
    <citation type="journal article" date="2024" name="Nat. Commun.">
        <title>Phylogenomics reveals the evolutionary origins of lichenization in chlorophyte algae.</title>
        <authorList>
            <person name="Puginier C."/>
            <person name="Libourel C."/>
            <person name="Otte J."/>
            <person name="Skaloud P."/>
            <person name="Haon M."/>
            <person name="Grisel S."/>
            <person name="Petersen M."/>
            <person name="Berrin J.G."/>
            <person name="Delaux P.M."/>
            <person name="Dal Grande F."/>
            <person name="Keller J."/>
        </authorList>
    </citation>
    <scope>NUCLEOTIDE SEQUENCE [LARGE SCALE GENOMIC DNA]</scope>
    <source>
        <strain evidence="8 9">SAG 2145</strain>
    </source>
</reference>
<comment type="caution">
    <text evidence="8">The sequence shown here is derived from an EMBL/GenBank/DDBJ whole genome shotgun (WGS) entry which is preliminary data.</text>
</comment>
<dbReference type="EMBL" id="JALJOS010000018">
    <property type="protein sequence ID" value="KAK9827410.1"/>
    <property type="molecule type" value="Genomic_DNA"/>
</dbReference>
<dbReference type="AlphaFoldDB" id="A0AAW1R1N4"/>
<evidence type="ECO:0000256" key="4">
    <source>
        <dbReference type="ARBA" id="ARBA00023235"/>
    </source>
</evidence>
<evidence type="ECO:0000313" key="8">
    <source>
        <dbReference type="EMBL" id="KAK9827410.1"/>
    </source>
</evidence>
<organism evidence="8 9">
    <name type="scientific">Apatococcus lobatus</name>
    <dbReference type="NCBI Taxonomy" id="904363"/>
    <lineage>
        <taxon>Eukaryota</taxon>
        <taxon>Viridiplantae</taxon>
        <taxon>Chlorophyta</taxon>
        <taxon>core chlorophytes</taxon>
        <taxon>Trebouxiophyceae</taxon>
        <taxon>Chlorellales</taxon>
        <taxon>Chlorellaceae</taxon>
        <taxon>Apatococcus</taxon>
    </lineage>
</organism>
<keyword evidence="6" id="KW-0732">Signal</keyword>
<feature type="chain" id="PRO_5043486416" description="peptidylprolyl isomerase" evidence="6">
    <location>
        <begin position="22"/>
        <end position="144"/>
    </location>
</feature>
<dbReference type="InterPro" id="IPR046357">
    <property type="entry name" value="PPIase_dom_sf"/>
</dbReference>
<dbReference type="FunFam" id="3.10.50.40:FF:000006">
    <property type="entry name" value="Peptidyl-prolyl cis-trans isomerase"/>
    <property type="match status" value="1"/>
</dbReference>
<dbReference type="Proteomes" id="UP001438707">
    <property type="component" value="Unassembled WGS sequence"/>
</dbReference>
<keyword evidence="4 5" id="KW-0413">Isomerase</keyword>
<dbReference type="PROSITE" id="PS50059">
    <property type="entry name" value="FKBP_PPIASE"/>
    <property type="match status" value="1"/>
</dbReference>
<evidence type="ECO:0000256" key="5">
    <source>
        <dbReference type="PROSITE-ProRule" id="PRU00277"/>
    </source>
</evidence>
<evidence type="ECO:0000256" key="6">
    <source>
        <dbReference type="SAM" id="SignalP"/>
    </source>
</evidence>
<protein>
    <recommendedName>
        <fullName evidence="2 5">peptidylprolyl isomerase</fullName>
        <ecNumber evidence="2 5">5.2.1.8</ecNumber>
    </recommendedName>
</protein>
<dbReference type="Gene3D" id="3.10.50.40">
    <property type="match status" value="1"/>
</dbReference>
<dbReference type="InterPro" id="IPR044609">
    <property type="entry name" value="FKBP2/11"/>
</dbReference>
<dbReference type="PANTHER" id="PTHR45779">
    <property type="entry name" value="PEPTIDYLPROLYL ISOMERASE"/>
    <property type="match status" value="1"/>
</dbReference>